<reference evidence="1" key="1">
    <citation type="submission" date="2019-11" db="EMBL/GenBank/DDBJ databases">
        <authorList>
            <person name="Feng L."/>
        </authorList>
    </citation>
    <scope>NUCLEOTIDE SEQUENCE</scope>
    <source>
        <strain evidence="1">RgnavusLFYP19</strain>
    </source>
</reference>
<evidence type="ECO:0000313" key="1">
    <source>
        <dbReference type="EMBL" id="VYT84904.1"/>
    </source>
</evidence>
<sequence>MKNITTRQFSVLADCGKIYQFTLDIYERD</sequence>
<protein>
    <submittedName>
        <fullName evidence="1">Uncharacterized protein</fullName>
    </submittedName>
</protein>
<name>A0A6N2ZZ17_MEDGN</name>
<proteinExistence type="predicted"/>
<accession>A0A6N2ZZ17</accession>
<organism evidence="1">
    <name type="scientific">Mediterraneibacter gnavus</name>
    <name type="common">Ruminococcus gnavus</name>
    <dbReference type="NCBI Taxonomy" id="33038"/>
    <lineage>
        <taxon>Bacteria</taxon>
        <taxon>Bacillati</taxon>
        <taxon>Bacillota</taxon>
        <taxon>Clostridia</taxon>
        <taxon>Lachnospirales</taxon>
        <taxon>Lachnospiraceae</taxon>
        <taxon>Mediterraneibacter</taxon>
    </lineage>
</organism>
<dbReference type="EMBL" id="CACRUK010000011">
    <property type="protein sequence ID" value="VYT84904.1"/>
    <property type="molecule type" value="Genomic_DNA"/>
</dbReference>
<dbReference type="AlphaFoldDB" id="A0A6N2ZZ17"/>
<gene>
    <name evidence="1" type="ORF">RGLFYP19_00860</name>
</gene>